<organism evidence="1 2">
    <name type="scientific">Acyrthosiphon pisum</name>
    <name type="common">Pea aphid</name>
    <dbReference type="NCBI Taxonomy" id="7029"/>
    <lineage>
        <taxon>Eukaryota</taxon>
        <taxon>Metazoa</taxon>
        <taxon>Ecdysozoa</taxon>
        <taxon>Arthropoda</taxon>
        <taxon>Hexapoda</taxon>
        <taxon>Insecta</taxon>
        <taxon>Pterygota</taxon>
        <taxon>Neoptera</taxon>
        <taxon>Paraneoptera</taxon>
        <taxon>Hemiptera</taxon>
        <taxon>Sternorrhyncha</taxon>
        <taxon>Aphidomorpha</taxon>
        <taxon>Aphidoidea</taxon>
        <taxon>Aphididae</taxon>
        <taxon>Macrosiphini</taxon>
        <taxon>Acyrthosiphon</taxon>
    </lineage>
</organism>
<evidence type="ECO:0000313" key="2">
    <source>
        <dbReference type="Proteomes" id="UP000007819"/>
    </source>
</evidence>
<dbReference type="RefSeq" id="XP_008181172.2">
    <property type="nucleotide sequence ID" value="XM_008182950.2"/>
</dbReference>
<reference evidence="1" key="2">
    <citation type="submission" date="2022-06" db="UniProtKB">
        <authorList>
            <consortium name="EnsemblMetazoa"/>
        </authorList>
    </citation>
    <scope>IDENTIFICATION</scope>
</reference>
<dbReference type="Proteomes" id="UP000007819">
    <property type="component" value="Chromosome A2"/>
</dbReference>
<sequence length="183" mass="21085">MDELDNNYYAGGLLQKMRDCKVSNSPGELAMSHTKPNNQEMNRTIKNESIDSSYFIKQETIDEAEDNYTSELLQKMRDCKVSHSPGELMMPHTKPDNQEMNETIKNESIDGCMDECIDISDDHNNIIRLLPRRPRYETENMAVSFYGAENYEIDIIDRYVFEGFVCSKSHSSEFIACVNSDLL</sequence>
<dbReference type="KEGG" id="api:100568891"/>
<reference evidence="2" key="1">
    <citation type="submission" date="2010-06" db="EMBL/GenBank/DDBJ databases">
        <authorList>
            <person name="Jiang H."/>
            <person name="Abraham K."/>
            <person name="Ali S."/>
            <person name="Alsbrooks S.L."/>
            <person name="Anim B.N."/>
            <person name="Anosike U.S."/>
            <person name="Attaway T."/>
            <person name="Bandaranaike D.P."/>
            <person name="Battles P.K."/>
            <person name="Bell S.N."/>
            <person name="Bell A.V."/>
            <person name="Beltran B."/>
            <person name="Bickham C."/>
            <person name="Bustamante Y."/>
            <person name="Caleb T."/>
            <person name="Canada A."/>
            <person name="Cardenas V."/>
            <person name="Carter K."/>
            <person name="Chacko J."/>
            <person name="Chandrabose M.N."/>
            <person name="Chavez D."/>
            <person name="Chavez A."/>
            <person name="Chen L."/>
            <person name="Chu H.-S."/>
            <person name="Claassen K.J."/>
            <person name="Cockrell R."/>
            <person name="Collins M."/>
            <person name="Cooper J.A."/>
            <person name="Cree A."/>
            <person name="Curry S.M."/>
            <person name="Da Y."/>
            <person name="Dao M.D."/>
            <person name="Das B."/>
            <person name="Davila M.-L."/>
            <person name="Davy-Carroll L."/>
            <person name="Denson S."/>
            <person name="Dinh H."/>
            <person name="Ebong V.E."/>
            <person name="Edwards J.R."/>
            <person name="Egan A."/>
            <person name="El-Daye J."/>
            <person name="Escobedo L."/>
            <person name="Fernandez S."/>
            <person name="Fernando P.R."/>
            <person name="Flagg N."/>
            <person name="Forbes L.D."/>
            <person name="Fowler R.G."/>
            <person name="Fu Q."/>
            <person name="Gabisi R.A."/>
            <person name="Ganer J."/>
            <person name="Garbino Pronczuk A."/>
            <person name="Garcia R.M."/>
            <person name="Garner T."/>
            <person name="Garrett T.E."/>
            <person name="Gonzalez D.A."/>
            <person name="Hamid H."/>
            <person name="Hawkins E.S."/>
            <person name="Hirani K."/>
            <person name="Hogues M.E."/>
            <person name="Hollins B."/>
            <person name="Hsiao C.-H."/>
            <person name="Jabil R."/>
            <person name="James M.L."/>
            <person name="Jhangiani S.N."/>
            <person name="Johnson B."/>
            <person name="Johnson Q."/>
            <person name="Joshi V."/>
            <person name="Kalu J.B."/>
            <person name="Kam C."/>
            <person name="Kashfia A."/>
            <person name="Keebler J."/>
            <person name="Kisamo H."/>
            <person name="Kovar C.L."/>
            <person name="Lago L.A."/>
            <person name="Lai C.-Y."/>
            <person name="Laidlaw J."/>
            <person name="Lara F."/>
            <person name="Le T.-K."/>
            <person name="Lee S.L."/>
            <person name="Legall F.H."/>
            <person name="Lemon S.J."/>
            <person name="Lewis L.R."/>
            <person name="Li B."/>
            <person name="Liu Y."/>
            <person name="Liu Y.-S."/>
            <person name="Lopez J."/>
            <person name="Lozado R.J."/>
            <person name="Lu J."/>
            <person name="Madu R.C."/>
            <person name="Maheshwari M."/>
            <person name="Maheshwari R."/>
            <person name="Malloy K."/>
            <person name="Martinez E."/>
            <person name="Mathew T."/>
            <person name="Mercado I.C."/>
            <person name="Mercado C."/>
            <person name="Meyer B."/>
            <person name="Montgomery K."/>
            <person name="Morgan M.B."/>
            <person name="Munidasa M."/>
            <person name="Nazareth L.V."/>
            <person name="Nelson J."/>
            <person name="Ng B.M."/>
            <person name="Nguyen N.B."/>
            <person name="Nguyen P.Q."/>
            <person name="Nguyen T."/>
            <person name="Obregon M."/>
            <person name="Okwuonu G.O."/>
            <person name="Onwere C.G."/>
            <person name="Orozco G."/>
            <person name="Parra A."/>
            <person name="Patel S."/>
            <person name="Patil S."/>
            <person name="Perez A."/>
            <person name="Perez Y."/>
            <person name="Pham C."/>
            <person name="Primus E.L."/>
            <person name="Pu L.-L."/>
            <person name="Puazo M."/>
            <person name="Qin X."/>
            <person name="Quiroz J.B."/>
            <person name="Reese J."/>
            <person name="Richards S."/>
            <person name="Rives C.M."/>
            <person name="Robberts R."/>
            <person name="Ruiz S.J."/>
            <person name="Ruiz M.J."/>
            <person name="Santibanez J."/>
            <person name="Schneider B.W."/>
            <person name="Sisson I."/>
            <person name="Smith M."/>
            <person name="Sodergren E."/>
            <person name="Song X.-Z."/>
            <person name="Song B.B."/>
            <person name="Summersgill H."/>
            <person name="Thelus R."/>
            <person name="Thornton R.D."/>
            <person name="Trejos Z.Y."/>
            <person name="Usmani K."/>
            <person name="Vattathil S."/>
            <person name="Villasana D."/>
            <person name="Walker D.L."/>
            <person name="Wang S."/>
            <person name="Wang K."/>
            <person name="White C.S."/>
            <person name="Williams A.C."/>
            <person name="Williamson J."/>
            <person name="Wilson K."/>
            <person name="Woghiren I.O."/>
            <person name="Woodworth J.R."/>
            <person name="Worley K.C."/>
            <person name="Wright R.A."/>
            <person name="Wu W."/>
            <person name="Young L."/>
            <person name="Zhang L."/>
            <person name="Zhang J."/>
            <person name="Zhu Y."/>
            <person name="Muzny D.M."/>
            <person name="Weinstock G."/>
            <person name="Gibbs R.A."/>
        </authorList>
    </citation>
    <scope>NUCLEOTIDE SEQUENCE [LARGE SCALE GENOMIC DNA]</scope>
    <source>
        <strain evidence="2">LSR1</strain>
    </source>
</reference>
<name>A0A8R2B4C4_ACYPI</name>
<dbReference type="EnsemblMetazoa" id="XM_008182950.3">
    <property type="protein sequence ID" value="XP_008181172.2"/>
    <property type="gene ID" value="LOC100568891"/>
</dbReference>
<dbReference type="AlphaFoldDB" id="A0A8R2B4C4"/>
<dbReference type="OrthoDB" id="10339303at2759"/>
<proteinExistence type="predicted"/>
<dbReference type="GeneID" id="100568891"/>
<keyword evidence="2" id="KW-1185">Reference proteome</keyword>
<protein>
    <submittedName>
        <fullName evidence="1">Uncharacterized protein</fullName>
    </submittedName>
</protein>
<evidence type="ECO:0000313" key="1">
    <source>
        <dbReference type="EnsemblMetazoa" id="XP_008181172.2"/>
    </source>
</evidence>
<accession>A0A8R2B4C4</accession>